<feature type="compositionally biased region" description="Polar residues" evidence="1">
    <location>
        <begin position="113"/>
        <end position="136"/>
    </location>
</feature>
<feature type="transmembrane region" description="Helical" evidence="2">
    <location>
        <begin position="28"/>
        <end position="48"/>
    </location>
</feature>
<reference evidence="3" key="1">
    <citation type="journal article" date="2014" name="Int. J. Syst. Evol. Microbiol.">
        <title>Complete genome sequence of Corynebacterium casei LMG S-19264T (=DSM 44701T), isolated from a smear-ripened cheese.</title>
        <authorList>
            <consortium name="US DOE Joint Genome Institute (JGI-PGF)"/>
            <person name="Walter F."/>
            <person name="Albersmeier A."/>
            <person name="Kalinowski J."/>
            <person name="Ruckert C."/>
        </authorList>
    </citation>
    <scope>NUCLEOTIDE SEQUENCE</scope>
    <source>
        <strain evidence="3">JCM 19831</strain>
    </source>
</reference>
<accession>A0A917U3I6</accession>
<protein>
    <submittedName>
        <fullName evidence="3">Uncharacterized protein</fullName>
    </submittedName>
</protein>
<organism evidence="3 4">
    <name type="scientific">Dactylosporangium sucinum</name>
    <dbReference type="NCBI Taxonomy" id="1424081"/>
    <lineage>
        <taxon>Bacteria</taxon>
        <taxon>Bacillati</taxon>
        <taxon>Actinomycetota</taxon>
        <taxon>Actinomycetes</taxon>
        <taxon>Micromonosporales</taxon>
        <taxon>Micromonosporaceae</taxon>
        <taxon>Dactylosporangium</taxon>
    </lineage>
</organism>
<dbReference type="EMBL" id="BMPI01000038">
    <property type="protein sequence ID" value="GGM55767.1"/>
    <property type="molecule type" value="Genomic_DNA"/>
</dbReference>
<keyword evidence="4" id="KW-1185">Reference proteome</keyword>
<dbReference type="AlphaFoldDB" id="A0A917U3I6"/>
<feature type="region of interest" description="Disordered" evidence="1">
    <location>
        <begin position="112"/>
        <end position="167"/>
    </location>
</feature>
<evidence type="ECO:0000313" key="4">
    <source>
        <dbReference type="Proteomes" id="UP000642070"/>
    </source>
</evidence>
<evidence type="ECO:0000256" key="2">
    <source>
        <dbReference type="SAM" id="Phobius"/>
    </source>
</evidence>
<name>A0A917U3I6_9ACTN</name>
<proteinExistence type="predicted"/>
<comment type="caution">
    <text evidence="3">The sequence shown here is derived from an EMBL/GenBank/DDBJ whole genome shotgun (WGS) entry which is preliminary data.</text>
</comment>
<keyword evidence="2" id="KW-0812">Transmembrane</keyword>
<evidence type="ECO:0000256" key="1">
    <source>
        <dbReference type="SAM" id="MobiDB-lite"/>
    </source>
</evidence>
<sequence>MLTGLRHMAGGAAFNIDYVRGATRQTRLGGGLVLLLLVALLIGAPFAVARAAHLAFAQVRAEAAVEAIVQVDAALQRESAGLEEEGRAVPAEARAAGVHQHRHIGRKQRLMHTVSSPVHQQQPSAAGNAAGPSTTAHAVALDATAEPVPQERAGVRPGRASLQVWRL</sequence>
<reference evidence="3" key="2">
    <citation type="submission" date="2020-09" db="EMBL/GenBank/DDBJ databases">
        <authorList>
            <person name="Sun Q."/>
            <person name="Ohkuma M."/>
        </authorList>
    </citation>
    <scope>NUCLEOTIDE SEQUENCE</scope>
    <source>
        <strain evidence="3">JCM 19831</strain>
    </source>
</reference>
<gene>
    <name evidence="3" type="ORF">GCM10007977_066830</name>
</gene>
<keyword evidence="2" id="KW-1133">Transmembrane helix</keyword>
<evidence type="ECO:0000313" key="3">
    <source>
        <dbReference type="EMBL" id="GGM55767.1"/>
    </source>
</evidence>
<dbReference type="Proteomes" id="UP000642070">
    <property type="component" value="Unassembled WGS sequence"/>
</dbReference>
<keyword evidence="2" id="KW-0472">Membrane</keyword>